<sequence length="103" mass="11608">MIPFVAQGTDQQLVPADAVCDFESALIDAVQRQFRMHCLMKRAIKWVKCEICQCCGVAGFPTLKPHGAIKNLTAQYFSVLLIFRVDGHTAYHANVHSYRRPLT</sequence>
<reference evidence="2" key="1">
    <citation type="submission" date="2011-12" db="EMBL/GenBank/DDBJ databases">
        <authorList>
            <consortium name="The Broad Institute Genome Sequencing Platform"/>
            <person name="Russ C."/>
            <person name="Tyler B."/>
            <person name="Panabieres F."/>
            <person name="Shan W."/>
            <person name="Tripathy S."/>
            <person name="Grunwald N."/>
            <person name="Machado M."/>
            <person name="Young S.K."/>
            <person name="Zeng Q."/>
            <person name="Gargeya S."/>
            <person name="Fitzgerald M."/>
            <person name="Haas B."/>
            <person name="Abouelleil A."/>
            <person name="Alvarado L."/>
            <person name="Arachchi H.M."/>
            <person name="Berlin A."/>
            <person name="Chapman S.B."/>
            <person name="Gearin G."/>
            <person name="Goldberg J."/>
            <person name="Griggs A."/>
            <person name="Gujja S."/>
            <person name="Hansen M."/>
            <person name="Heiman D."/>
            <person name="Howarth C."/>
            <person name="Larimer J."/>
            <person name="Lui A."/>
            <person name="MacDonald P.J.P."/>
            <person name="McCowen C."/>
            <person name="Montmayeur A."/>
            <person name="Murphy C."/>
            <person name="Neiman D."/>
            <person name="Pearson M."/>
            <person name="Priest M."/>
            <person name="Roberts A."/>
            <person name="Saif S."/>
            <person name="Shea T."/>
            <person name="Sisk P."/>
            <person name="Stolte C."/>
            <person name="Sykes S."/>
            <person name="Wortman J."/>
            <person name="Nusbaum C."/>
            <person name="Birren B."/>
        </authorList>
    </citation>
    <scope>NUCLEOTIDE SEQUENCE [LARGE SCALE GENOMIC DNA]</scope>
    <source>
        <strain evidence="2">INRA-310</strain>
    </source>
</reference>
<evidence type="ECO:0000313" key="1">
    <source>
        <dbReference type="EMBL" id="ETN11053.1"/>
    </source>
</evidence>
<proteinExistence type="predicted"/>
<evidence type="ECO:0000313" key="2">
    <source>
        <dbReference type="Proteomes" id="UP000018817"/>
    </source>
</evidence>
<dbReference type="GeneID" id="20191238"/>
<dbReference type="VEuPathDB" id="FungiDB:PPTG_22639"/>
<dbReference type="RefSeq" id="XP_008903743.1">
    <property type="nucleotide sequence ID" value="XM_008905495.1"/>
</dbReference>
<name>W2QCY8_PHYN3</name>
<accession>W2QCY8</accession>
<dbReference type="EMBL" id="KI669580">
    <property type="protein sequence ID" value="ETN11053.1"/>
    <property type="molecule type" value="Genomic_DNA"/>
</dbReference>
<reference evidence="1 2" key="2">
    <citation type="submission" date="2013-11" db="EMBL/GenBank/DDBJ databases">
        <title>The Genome Sequence of Phytophthora parasitica INRA-310.</title>
        <authorList>
            <consortium name="The Broad Institute Genomics Platform"/>
            <person name="Russ C."/>
            <person name="Tyler B."/>
            <person name="Panabieres F."/>
            <person name="Shan W."/>
            <person name="Tripathy S."/>
            <person name="Grunwald N."/>
            <person name="Machado M."/>
            <person name="Johnson C.S."/>
            <person name="Arredondo F."/>
            <person name="Hong C."/>
            <person name="Coffey M."/>
            <person name="Young S.K."/>
            <person name="Zeng Q."/>
            <person name="Gargeya S."/>
            <person name="Fitzgerald M."/>
            <person name="Abouelleil A."/>
            <person name="Alvarado L."/>
            <person name="Chapman S.B."/>
            <person name="Gainer-Dewar J."/>
            <person name="Goldberg J."/>
            <person name="Griggs A."/>
            <person name="Gujja S."/>
            <person name="Hansen M."/>
            <person name="Howarth C."/>
            <person name="Imamovic A."/>
            <person name="Ireland A."/>
            <person name="Larimer J."/>
            <person name="McCowan C."/>
            <person name="Murphy C."/>
            <person name="Pearson M."/>
            <person name="Poon T.W."/>
            <person name="Priest M."/>
            <person name="Roberts A."/>
            <person name="Saif S."/>
            <person name="Shea T."/>
            <person name="Sykes S."/>
            <person name="Wortman J."/>
            <person name="Nusbaum C."/>
            <person name="Birren B."/>
        </authorList>
    </citation>
    <scope>NUCLEOTIDE SEQUENCE [LARGE SCALE GENOMIC DNA]</scope>
    <source>
        <strain evidence="1 2">INRA-310</strain>
    </source>
</reference>
<gene>
    <name evidence="1" type="ORF">PPTG_22639</name>
</gene>
<organism evidence="1 2">
    <name type="scientific">Phytophthora nicotianae (strain INRA-310)</name>
    <name type="common">Phytophthora parasitica</name>
    <dbReference type="NCBI Taxonomy" id="761204"/>
    <lineage>
        <taxon>Eukaryota</taxon>
        <taxon>Sar</taxon>
        <taxon>Stramenopiles</taxon>
        <taxon>Oomycota</taxon>
        <taxon>Peronosporomycetes</taxon>
        <taxon>Peronosporales</taxon>
        <taxon>Peronosporaceae</taxon>
        <taxon>Phytophthora</taxon>
    </lineage>
</organism>
<protein>
    <submittedName>
        <fullName evidence="1">Uncharacterized protein</fullName>
    </submittedName>
</protein>
<dbReference type="Proteomes" id="UP000018817">
    <property type="component" value="Unassembled WGS sequence"/>
</dbReference>
<dbReference type="AlphaFoldDB" id="W2QCY8"/>